<dbReference type="STRING" id="1839936.SBU_001449"/>
<dbReference type="Proteomes" id="UP000185779">
    <property type="component" value="Unassembled WGS sequence"/>
</dbReference>
<dbReference type="SUPFAM" id="SSF52402">
    <property type="entry name" value="Adenine nucleotide alpha hydrolases-like"/>
    <property type="match status" value="1"/>
</dbReference>
<comment type="caution">
    <text evidence="3">The sequence shown here is derived from an EMBL/GenBank/DDBJ whole genome shotgun (WGS) entry which is preliminary data.</text>
</comment>
<dbReference type="GO" id="GO:0016783">
    <property type="term" value="F:sulfurtransferase activity"/>
    <property type="evidence" value="ECO:0007669"/>
    <property type="project" value="InterPro"/>
</dbReference>
<dbReference type="EMBL" id="DRIE01000048">
    <property type="protein sequence ID" value="HEC56819.1"/>
    <property type="molecule type" value="Genomic_DNA"/>
</dbReference>
<dbReference type="CDD" id="cd01990">
    <property type="entry name" value="LarE-like"/>
    <property type="match status" value="1"/>
</dbReference>
<dbReference type="NCBIfam" id="TIGR00268">
    <property type="entry name" value="ATP-dependent sacrificial sulfur transferase LarE"/>
    <property type="match status" value="1"/>
</dbReference>
<name>A0A1F2P311_9EURY</name>
<dbReference type="Pfam" id="PF02540">
    <property type="entry name" value="NAD_synthase"/>
    <property type="match status" value="1"/>
</dbReference>
<keyword evidence="2" id="KW-0808">Transferase</keyword>
<dbReference type="PANTHER" id="PTHR43169:SF2">
    <property type="entry name" value="NAD_GMP SYNTHASE DOMAIN-CONTAINING PROTEIN"/>
    <property type="match status" value="1"/>
</dbReference>
<dbReference type="PATRIC" id="fig|1839936.3.peg.1472"/>
<organism evidence="3 4">
    <name type="scientific">Candidatus Syntropharchaeum butanivorans</name>
    <dbReference type="NCBI Taxonomy" id="1839936"/>
    <lineage>
        <taxon>Archaea</taxon>
        <taxon>Methanobacteriati</taxon>
        <taxon>Methanobacteriota</taxon>
        <taxon>Stenosarchaea group</taxon>
        <taxon>Methanomicrobia</taxon>
        <taxon>Methanosarcinales</taxon>
        <taxon>ANME-2 cluster</taxon>
        <taxon>Candidatus Syntropharchaeum</taxon>
    </lineage>
</organism>
<sequence length="265" mass="30191">MSYLDKLERLKDLIRSKKRLIVSFSGGVDSTLLLKVSYDLLGDHVLGVIVKSEVFPRAALESAVDFVRKEGIRYEVSELTLLDDPLFSSNPKKRCYHCKKHHIRLIKSIAGQYGVDTIADGLNLSDLGEYRPGLLASDEEGIWHPFVEAGIRKEDIRDIARDIGLDLWDKPSDSCLATRIPYGERITEENLRMVERGEAALKKMGFRHIRLRLHRDIGRIEVTGEDFERVLEYRGEITSRLKEIGIKYITLDLEGYRSGSMDGVL</sequence>
<reference evidence="2" key="2">
    <citation type="journal article" date="2020" name="mSystems">
        <title>Genome- and Community-Level Interaction Insights into Carbon Utilization and Element Cycling Functions of Hydrothermarchaeota in Hydrothermal Sediment.</title>
        <authorList>
            <person name="Zhou Z."/>
            <person name="Liu Y."/>
            <person name="Xu W."/>
            <person name="Pan J."/>
            <person name="Luo Z.H."/>
            <person name="Li M."/>
        </authorList>
    </citation>
    <scope>NUCLEOTIDE SEQUENCE [LARGE SCALE GENOMIC DNA]</scope>
    <source>
        <strain evidence="2">HyVt-386</strain>
    </source>
</reference>
<dbReference type="Gene3D" id="3.40.50.620">
    <property type="entry name" value="HUPs"/>
    <property type="match status" value="1"/>
</dbReference>
<dbReference type="AlphaFoldDB" id="A0A1F2P311"/>
<dbReference type="PIRSF" id="PIRSF006661">
    <property type="entry name" value="PP-lp_UCP006661"/>
    <property type="match status" value="1"/>
</dbReference>
<proteinExistence type="predicted"/>
<feature type="domain" description="NAD/GMP synthase" evidence="1">
    <location>
        <begin position="17"/>
        <end position="80"/>
    </location>
</feature>
<dbReference type="GO" id="GO:0006163">
    <property type="term" value="P:purine nucleotide metabolic process"/>
    <property type="evidence" value="ECO:0007669"/>
    <property type="project" value="UniProtKB-ARBA"/>
</dbReference>
<reference evidence="3 4" key="1">
    <citation type="submission" date="2016-05" db="EMBL/GenBank/DDBJ databases">
        <title>Microbial consortia oxidize butane by reversing methanogenesis.</title>
        <authorList>
            <person name="Laso-Perez R."/>
            <person name="Richter M."/>
            <person name="Wegener G."/>
            <person name="Musat F."/>
        </authorList>
    </citation>
    <scope>NUCLEOTIDE SEQUENCE [LARGE SCALE GENOMIC DNA]</scope>
    <source>
        <strain evidence="3">BOX1</strain>
    </source>
</reference>
<evidence type="ECO:0000313" key="4">
    <source>
        <dbReference type="Proteomes" id="UP000185779"/>
    </source>
</evidence>
<dbReference type="InterPro" id="IPR005232">
    <property type="entry name" value="LarE"/>
</dbReference>
<evidence type="ECO:0000313" key="2">
    <source>
        <dbReference type="EMBL" id="HEC56819.1"/>
    </source>
</evidence>
<protein>
    <submittedName>
        <fullName evidence="2">ATP-dependent sacrificial sulfur transferase LarE</fullName>
    </submittedName>
    <submittedName>
        <fullName evidence="3">Potassium-transporting ATPase subunit A</fullName>
    </submittedName>
</protein>
<dbReference type="PANTHER" id="PTHR43169">
    <property type="entry name" value="EXSB FAMILY PROTEIN"/>
    <property type="match status" value="1"/>
</dbReference>
<evidence type="ECO:0000259" key="1">
    <source>
        <dbReference type="Pfam" id="PF02540"/>
    </source>
</evidence>
<dbReference type="InterPro" id="IPR014729">
    <property type="entry name" value="Rossmann-like_a/b/a_fold"/>
</dbReference>
<keyword evidence="4" id="KW-1185">Reference proteome</keyword>
<dbReference type="EMBL" id="LYOR01000009">
    <property type="protein sequence ID" value="OFV65639.1"/>
    <property type="molecule type" value="Genomic_DNA"/>
</dbReference>
<dbReference type="InterPro" id="IPR022310">
    <property type="entry name" value="NAD/GMP_synthase"/>
</dbReference>
<gene>
    <name evidence="2" type="primary">larE</name>
    <name evidence="2" type="ORF">ENI32_02895</name>
    <name evidence="3" type="ORF">SBU_001449</name>
</gene>
<evidence type="ECO:0000313" key="3">
    <source>
        <dbReference type="EMBL" id="OFV65639.1"/>
    </source>
</evidence>
<dbReference type="InterPro" id="IPR052188">
    <property type="entry name" value="Ni-pincer_cofactor_biosynth"/>
</dbReference>
<dbReference type="Proteomes" id="UP000885936">
    <property type="component" value="Unassembled WGS sequence"/>
</dbReference>
<accession>A0A1F2P311</accession>